<dbReference type="InterPro" id="IPR046865">
    <property type="entry name" value="FapA_b_solenoid"/>
</dbReference>
<dbReference type="Gene3D" id="3.30.30.80">
    <property type="entry name" value="probable RNA-binding protein from clostridium symbiosum atcc 14940"/>
    <property type="match status" value="1"/>
</dbReference>
<dbReference type="Pfam" id="PF03961">
    <property type="entry name" value="FapA"/>
    <property type="match status" value="1"/>
</dbReference>
<dbReference type="PANTHER" id="PTHR38032">
    <property type="entry name" value="POLYMERASE-RELATED"/>
    <property type="match status" value="1"/>
</dbReference>
<dbReference type="GeneID" id="2739269"/>
<proteinExistence type="predicted"/>
<dbReference type="SMART" id="SM01245">
    <property type="entry name" value="Jag_N"/>
    <property type="match status" value="1"/>
</dbReference>
<dbReference type="RefSeq" id="WP_002667114.1">
    <property type="nucleotide sequence ID" value="NZ_CM001795.1"/>
</dbReference>
<dbReference type="InterPro" id="IPR005646">
    <property type="entry name" value="FapA"/>
</dbReference>
<sequence length="656" mass="72536">MVRLNQIQEKMSEMHELDSGRFFVDISGETLDEALANAAIQLGMPVSSIDYEILQKGASGFFAIVPKEWKIRAYETVKVKKPQNIEDEKVETEDIIEDGTVINKDGMGYVFCAADGIYFKVTAPSGTGHAFDIKAARNKFRDRALPIPEDDILNPILEEKTGEYVRVAPYKRIPGNDAAMVVNISDDEMKAYLYVTPPTTGGVDLSADTIIAFLKNNRIIVGINEERVKQFQDSPVYREDYLVAEGIAPQNGADAKIIYNFEVDNTRVRLQETRSGQINFKELNLIQNVVEGQPVAQKVPAQRGKAGKTVTGKYLEALNGKDVAMPVGKNTKIAADGLTIVAEVNGQVLLVKNKITVQEIYVVEGDVSIRTGNITFLGSVFVNGNVDDGFVIKASGNIEVKGSVGRAELDTEGDIVVSQGIMGKEGGVIRAGKSIWSKFIQNTDVVEAGDMVIVSDGIIKSNVMANRKIICRGKKADIISGNLSASESISARNLGSVSGGNDLMLSVGFDPKSKERLNFLLQKQEMDQKSLEDLKLNLMSLEELKSKRGELPKDKEENYNKMNEYKYTLQTDIHEVQKEITQIKEYLNTLKNQGRVSASGHVYPGVRIVIRDTTEDVRMDCKATTFYLDKGIVRYGKYQEENEEDFKKVPSGYSTN</sequence>
<reference evidence="2" key="1">
    <citation type="submission" date="2012-01" db="EMBL/GenBank/DDBJ databases">
        <title>The Genome Sequence of Treponema denticola H-22.</title>
        <authorList>
            <consortium name="The Broad Institute Genome Sequencing Platform"/>
            <person name="Earl A."/>
            <person name="Ward D."/>
            <person name="Feldgarden M."/>
            <person name="Gevers D."/>
            <person name="Blanton J.M."/>
            <person name="Fenno C.J."/>
            <person name="Baranova O.V."/>
            <person name="Mathney J."/>
            <person name="Dewhirst F.E."/>
            <person name="Izard J."/>
            <person name="Young S.K."/>
            <person name="Zeng Q."/>
            <person name="Gargeya S."/>
            <person name="Fitzgerald M."/>
            <person name="Haas B."/>
            <person name="Abouelleil A."/>
            <person name="Alvarado L."/>
            <person name="Arachchi H.M."/>
            <person name="Berlin A."/>
            <person name="Chapman S.B."/>
            <person name="Gearin G."/>
            <person name="Goldberg J."/>
            <person name="Griggs A."/>
            <person name="Gujja S."/>
            <person name="Hansen M."/>
            <person name="Heiman D."/>
            <person name="Howarth C."/>
            <person name="Larimer J."/>
            <person name="Lui A."/>
            <person name="MacDonald P.J.P."/>
            <person name="McCowen C."/>
            <person name="Montmayeur A."/>
            <person name="Murphy C."/>
            <person name="Neiman D."/>
            <person name="Pearson M."/>
            <person name="Priest M."/>
            <person name="Roberts A."/>
            <person name="Saif S."/>
            <person name="Shea T."/>
            <person name="Sisk P."/>
            <person name="Stolte C."/>
            <person name="Sykes S."/>
            <person name="Wortman J."/>
            <person name="Nusbaum C."/>
            <person name="Birren B."/>
        </authorList>
    </citation>
    <scope>NUCLEOTIDE SEQUENCE [LARGE SCALE GENOMIC DNA]</scope>
    <source>
        <strain evidence="2">H-22</strain>
    </source>
</reference>
<dbReference type="Pfam" id="PF20250">
    <property type="entry name" value="FapA_N"/>
    <property type="match status" value="1"/>
</dbReference>
<dbReference type="Pfam" id="PF14804">
    <property type="entry name" value="Jag_N"/>
    <property type="match status" value="1"/>
</dbReference>
<gene>
    <name evidence="2" type="ORF">HMPREF9726_01344</name>
</gene>
<dbReference type="InterPro" id="IPR046866">
    <property type="entry name" value="FapA_N"/>
</dbReference>
<dbReference type="HOGENOM" id="CLU_026157_1_0_12"/>
<evidence type="ECO:0000259" key="1">
    <source>
        <dbReference type="SMART" id="SM01245"/>
    </source>
</evidence>
<dbReference type="InterPro" id="IPR032782">
    <property type="entry name" value="KhpB_N"/>
</dbReference>
<dbReference type="Proteomes" id="UP000011705">
    <property type="component" value="Chromosome"/>
</dbReference>
<feature type="domain" description="RNA-binding protein KhpB N-terminal" evidence="1">
    <location>
        <begin position="25"/>
        <end position="76"/>
    </location>
</feature>
<comment type="caution">
    <text evidence="2">The sequence shown here is derived from an EMBL/GenBank/DDBJ whole genome shotgun (WGS) entry which is preliminary data.</text>
</comment>
<dbReference type="AlphaFoldDB" id="A0A0E2E529"/>
<dbReference type="InterPro" id="IPR038247">
    <property type="entry name" value="Jag_N_dom_sf"/>
</dbReference>
<dbReference type="PATRIC" id="fig|999432.5.peg.1397"/>
<accession>A0A0E2E529</accession>
<dbReference type="EMBL" id="AGDV01000011">
    <property type="protein sequence ID" value="EMB33530.1"/>
    <property type="molecule type" value="Genomic_DNA"/>
</dbReference>
<protein>
    <recommendedName>
        <fullName evidence="1">RNA-binding protein KhpB N-terminal domain-containing protein</fullName>
    </recommendedName>
</protein>
<evidence type="ECO:0000313" key="2">
    <source>
        <dbReference type="EMBL" id="EMB33530.1"/>
    </source>
</evidence>
<organism evidence="2">
    <name type="scientific">Treponema denticola H-22</name>
    <dbReference type="NCBI Taxonomy" id="999432"/>
    <lineage>
        <taxon>Bacteria</taxon>
        <taxon>Pseudomonadati</taxon>
        <taxon>Spirochaetota</taxon>
        <taxon>Spirochaetia</taxon>
        <taxon>Spirochaetales</taxon>
        <taxon>Treponemataceae</taxon>
        <taxon>Treponema</taxon>
    </lineage>
</organism>
<dbReference type="PANTHER" id="PTHR38032:SF1">
    <property type="entry name" value="RNA-BINDING PROTEIN KHPB N-TERMINAL DOMAIN-CONTAINING PROTEIN"/>
    <property type="match status" value="1"/>
</dbReference>
<name>A0A0E2E529_TREDN</name>